<evidence type="ECO:0000313" key="3">
    <source>
        <dbReference type="Proteomes" id="UP000008138"/>
    </source>
</evidence>
<dbReference type="eggNOG" id="arCOG11240">
    <property type="taxonomic scope" value="Archaea"/>
</dbReference>
<dbReference type="HOGENOM" id="CLU_2434036_0_0_2"/>
<keyword evidence="3" id="KW-1185">Reference proteome</keyword>
<keyword evidence="1" id="KW-0812">Transmembrane</keyword>
<dbReference type="EMBL" id="CP002590">
    <property type="protein sequence ID" value="AEA12542.1"/>
    <property type="molecule type" value="Genomic_DNA"/>
</dbReference>
<evidence type="ECO:0000313" key="2">
    <source>
        <dbReference type="EMBL" id="AEA12542.1"/>
    </source>
</evidence>
<keyword evidence="1" id="KW-1133">Transmembrane helix</keyword>
<reference evidence="2 3" key="1">
    <citation type="journal article" date="2011" name="J. Bacteriol.">
        <title>Complete genome sequence of the thermoacidophilic crenarchaeon Thermoproteus uzoniensis 768-20.</title>
        <authorList>
            <person name="Mardanov A.V."/>
            <person name="Gumerov V.M."/>
            <person name="Beletsky A.V."/>
            <person name="Prokofeva M.I."/>
            <person name="Bonch-Osmolovskaya E.A."/>
            <person name="Ravin N.V."/>
            <person name="Skryabin K.G."/>
        </authorList>
    </citation>
    <scope>NUCLEOTIDE SEQUENCE [LARGE SCALE GENOMIC DNA]</scope>
    <source>
        <strain evidence="2 3">768-20</strain>
    </source>
</reference>
<evidence type="ECO:0000256" key="1">
    <source>
        <dbReference type="SAM" id="Phobius"/>
    </source>
</evidence>
<keyword evidence="1" id="KW-0472">Membrane</keyword>
<organism evidence="2 3">
    <name type="scientific">Thermoproteus uzoniensis (strain 768-20)</name>
    <dbReference type="NCBI Taxonomy" id="999630"/>
    <lineage>
        <taxon>Archaea</taxon>
        <taxon>Thermoproteota</taxon>
        <taxon>Thermoprotei</taxon>
        <taxon>Thermoproteales</taxon>
        <taxon>Thermoproteaceae</taxon>
        <taxon>Thermoproteus</taxon>
    </lineage>
</organism>
<accession>F2L6E6</accession>
<sequence>MLWMFTAAVGVAGLSILVMTLRAVRGLRTTLVGRRLFLAVAFLAVSAFMNVAAAVYFAMRGYGQDAAVPLLSLSVFLALSALNLYRFVST</sequence>
<name>F2L6E6_THEU7</name>
<reference key="2">
    <citation type="submission" date="2011-03" db="EMBL/GenBank/DDBJ databases">
        <title>Complete genome sequence of the thermoacidophilic crenarchaeon Thermoproteus uzoniensis 768-20.</title>
        <authorList>
            <person name="Mardanov A.V."/>
            <person name="Gumerov V.M."/>
            <person name="Beletsky A.V."/>
            <person name="Prokofeva M.I."/>
            <person name="Bonch-Osmolovskaya E.A."/>
            <person name="Ravin N.V."/>
            <person name="Skryabin K.G."/>
        </authorList>
    </citation>
    <scope>NUCLEOTIDE SEQUENCE</scope>
    <source>
        <strain>768-20</strain>
    </source>
</reference>
<dbReference type="KEGG" id="tuz:TUZN_1062"/>
<proteinExistence type="predicted"/>
<feature type="transmembrane region" description="Helical" evidence="1">
    <location>
        <begin position="66"/>
        <end position="88"/>
    </location>
</feature>
<evidence type="ECO:0008006" key="4">
    <source>
        <dbReference type="Google" id="ProtNLM"/>
    </source>
</evidence>
<gene>
    <name evidence="2" type="ordered locus">TUZN_1062</name>
</gene>
<protein>
    <recommendedName>
        <fullName evidence="4">Transmembrane protein</fullName>
    </recommendedName>
</protein>
<dbReference type="STRING" id="999630.TUZN_1062"/>
<dbReference type="Proteomes" id="UP000008138">
    <property type="component" value="Chromosome"/>
</dbReference>
<dbReference type="AlphaFoldDB" id="F2L6E6"/>
<feature type="transmembrane region" description="Helical" evidence="1">
    <location>
        <begin position="36"/>
        <end position="59"/>
    </location>
</feature>